<protein>
    <submittedName>
        <fullName evidence="2">Uncharacterized protein</fullName>
    </submittedName>
</protein>
<gene>
    <name evidence="2" type="ORF">NEUTE1DRAFT_119322</name>
</gene>
<organism evidence="2 3">
    <name type="scientific">Neurospora tetrasperma (strain FGSC 2508 / ATCC MYA-4615 / P0657)</name>
    <dbReference type="NCBI Taxonomy" id="510951"/>
    <lineage>
        <taxon>Eukaryota</taxon>
        <taxon>Fungi</taxon>
        <taxon>Dikarya</taxon>
        <taxon>Ascomycota</taxon>
        <taxon>Pezizomycotina</taxon>
        <taxon>Sordariomycetes</taxon>
        <taxon>Sordariomycetidae</taxon>
        <taxon>Sordariales</taxon>
        <taxon>Sordariaceae</taxon>
        <taxon>Neurospora</taxon>
    </lineage>
</organism>
<name>F8N0G8_NEUT8</name>
<feature type="compositionally biased region" description="Basic and acidic residues" evidence="1">
    <location>
        <begin position="17"/>
        <end position="33"/>
    </location>
</feature>
<evidence type="ECO:0000256" key="1">
    <source>
        <dbReference type="SAM" id="MobiDB-lite"/>
    </source>
</evidence>
<evidence type="ECO:0000313" key="3">
    <source>
        <dbReference type="Proteomes" id="UP000008065"/>
    </source>
</evidence>
<dbReference type="KEGG" id="nte:NEUTE1DRAFT119322"/>
<dbReference type="RefSeq" id="XP_009857370.1">
    <property type="nucleotide sequence ID" value="XM_009859068.1"/>
</dbReference>
<dbReference type="Proteomes" id="UP000008065">
    <property type="component" value="Unassembled WGS sequence"/>
</dbReference>
<dbReference type="GeneID" id="20823800"/>
<accession>F8N0G8</accession>
<feature type="region of interest" description="Disordered" evidence="1">
    <location>
        <begin position="14"/>
        <end position="33"/>
    </location>
</feature>
<dbReference type="AlphaFoldDB" id="F8N0G8"/>
<dbReference type="EMBL" id="GL891382">
    <property type="protein sequence ID" value="EGO53796.1"/>
    <property type="molecule type" value="Genomic_DNA"/>
</dbReference>
<reference evidence="3" key="1">
    <citation type="journal article" date="2011" name="Genetics">
        <title>Massive changes in genome architecture accompany the transition to self-fertility in the filamentous fungus Neurospora tetrasperma.</title>
        <authorList>
            <person name="Ellison C.E."/>
            <person name="Stajich J.E."/>
            <person name="Jacobson D.J."/>
            <person name="Natvig D.O."/>
            <person name="Lapidus A."/>
            <person name="Foster B."/>
            <person name="Aerts A."/>
            <person name="Riley R."/>
            <person name="Lindquist E.A."/>
            <person name="Grigoriev I.V."/>
            <person name="Taylor J.W."/>
        </authorList>
    </citation>
    <scope>NUCLEOTIDE SEQUENCE [LARGE SCALE GENOMIC DNA]</scope>
    <source>
        <strain evidence="3">FGSC 2508 / P0657</strain>
    </source>
</reference>
<keyword evidence="3" id="KW-1185">Reference proteome</keyword>
<dbReference type="VEuPathDB" id="FungiDB:NEUTE1DRAFT_119322"/>
<evidence type="ECO:0000313" key="2">
    <source>
        <dbReference type="EMBL" id="EGO53796.1"/>
    </source>
</evidence>
<dbReference type="HOGENOM" id="CLU_2961347_0_0_1"/>
<proteinExistence type="predicted"/>
<sequence length="66" mass="7252">MAWGIAIPTSSLLSQRACEKDSEKEPPFPHELRRTDGSATFKAQSLVGHPNLTPALFSSWFPPSRA</sequence>